<name>A0ABM5MLZ8_GEOTH</name>
<dbReference type="Proteomes" id="UP000005636">
    <property type="component" value="Chromosome"/>
</dbReference>
<keyword evidence="1" id="KW-0808">Transferase</keyword>
<keyword evidence="2" id="KW-1185">Reference proteome</keyword>
<reference evidence="1 2" key="1">
    <citation type="submission" date="2011-11" db="EMBL/GenBank/DDBJ databases">
        <title>Complete genome sequence of thermophilic Geobacillus thermoleovorans CCB_US3_UF5.</title>
        <authorList>
            <person name="Muhd Sakaff M.K.L."/>
            <person name="Abdul Rahman A.Y."/>
            <person name="Saito J.A."/>
            <person name="Hou S."/>
            <person name="Alam M."/>
        </authorList>
    </citation>
    <scope>NUCLEOTIDE SEQUENCE [LARGE SCALE GENOMIC DNA]</scope>
    <source>
        <strain evidence="1 2">CCB_US3_UF5</strain>
    </source>
</reference>
<evidence type="ECO:0000313" key="2">
    <source>
        <dbReference type="Proteomes" id="UP000005636"/>
    </source>
</evidence>
<gene>
    <name evidence="1" type="ORF">GTCCBUS3UF5_34720</name>
</gene>
<sequence length="49" mass="5607">MGAYANAVSQEIGHCFLDISKLVIRFRTLAKPLSHELLVNHRSHQPMFE</sequence>
<accession>A0ABM5MLZ8</accession>
<protein>
    <submittedName>
        <fullName evidence="1">SAM-dependent methyltransferase</fullName>
    </submittedName>
</protein>
<evidence type="ECO:0000313" key="1">
    <source>
        <dbReference type="EMBL" id="AEV20774.1"/>
    </source>
</evidence>
<keyword evidence="1" id="KW-0489">Methyltransferase</keyword>
<proteinExistence type="predicted"/>
<dbReference type="EMBL" id="CP003125">
    <property type="protein sequence ID" value="AEV20774.1"/>
    <property type="molecule type" value="Genomic_DNA"/>
</dbReference>
<organism evidence="1 2">
    <name type="scientific">Geobacillus thermoleovorans CCB_US3_UF5</name>
    <dbReference type="NCBI Taxonomy" id="1111068"/>
    <lineage>
        <taxon>Bacteria</taxon>
        <taxon>Bacillati</taxon>
        <taxon>Bacillota</taxon>
        <taxon>Bacilli</taxon>
        <taxon>Bacillales</taxon>
        <taxon>Anoxybacillaceae</taxon>
        <taxon>Geobacillus</taxon>
        <taxon>Geobacillus thermoleovorans group</taxon>
    </lineage>
</organism>
<dbReference type="GO" id="GO:0008168">
    <property type="term" value="F:methyltransferase activity"/>
    <property type="evidence" value="ECO:0007669"/>
    <property type="project" value="UniProtKB-KW"/>
</dbReference>
<dbReference type="GO" id="GO:0032259">
    <property type="term" value="P:methylation"/>
    <property type="evidence" value="ECO:0007669"/>
    <property type="project" value="UniProtKB-KW"/>
</dbReference>